<dbReference type="KEGG" id="cari:FNU76_22580"/>
<dbReference type="Gene3D" id="3.30.160.170">
    <property type="entry name" value="FlaG-like"/>
    <property type="match status" value="1"/>
</dbReference>
<dbReference type="Proteomes" id="UP000317550">
    <property type="component" value="Chromosome"/>
</dbReference>
<dbReference type="OrthoDB" id="8565152at2"/>
<feature type="region of interest" description="Disordered" evidence="1">
    <location>
        <begin position="37"/>
        <end position="61"/>
    </location>
</feature>
<evidence type="ECO:0000313" key="2">
    <source>
        <dbReference type="EMBL" id="QDQ28914.1"/>
    </source>
</evidence>
<dbReference type="InterPro" id="IPR005186">
    <property type="entry name" value="FlaG"/>
</dbReference>
<keyword evidence="2" id="KW-0966">Cell projection</keyword>
<dbReference type="Pfam" id="PF03646">
    <property type="entry name" value="FlaG"/>
    <property type="match status" value="1"/>
</dbReference>
<dbReference type="PANTHER" id="PTHR37166:SF1">
    <property type="entry name" value="PROTEIN FLAG"/>
    <property type="match status" value="1"/>
</dbReference>
<feature type="compositionally biased region" description="Low complexity" evidence="1">
    <location>
        <begin position="40"/>
        <end position="55"/>
    </location>
</feature>
<organism evidence="2 3">
    <name type="scientific">Chitinimonas arctica</name>
    <dbReference type="NCBI Taxonomy" id="2594795"/>
    <lineage>
        <taxon>Bacteria</taxon>
        <taxon>Pseudomonadati</taxon>
        <taxon>Pseudomonadota</taxon>
        <taxon>Betaproteobacteria</taxon>
        <taxon>Neisseriales</taxon>
        <taxon>Chitinibacteraceae</taxon>
        <taxon>Chitinimonas</taxon>
    </lineage>
</organism>
<evidence type="ECO:0000313" key="3">
    <source>
        <dbReference type="Proteomes" id="UP000317550"/>
    </source>
</evidence>
<dbReference type="PANTHER" id="PTHR37166">
    <property type="entry name" value="PROTEIN FLAG"/>
    <property type="match status" value="1"/>
</dbReference>
<reference evidence="3" key="1">
    <citation type="submission" date="2019-07" db="EMBL/GenBank/DDBJ databases">
        <title>Chitinimonas sp. nov., isolated from Ny-Alesund, arctica soil.</title>
        <authorList>
            <person name="Xu Q."/>
            <person name="Peng F."/>
        </authorList>
    </citation>
    <scope>NUCLEOTIDE SEQUENCE [LARGE SCALE GENOMIC DNA]</scope>
    <source>
        <strain evidence="3">R3-44</strain>
    </source>
</reference>
<dbReference type="EMBL" id="CP041730">
    <property type="protein sequence ID" value="QDQ28914.1"/>
    <property type="molecule type" value="Genomic_DNA"/>
</dbReference>
<keyword evidence="2" id="KW-0282">Flagellum</keyword>
<sequence>MPVQALNNSLVAPSTSQIDPNLARSLLQSEPAAKAVDGGQQLAATAKTTQTEQKQPSVEDSVRKLNQAISASGRSIQFSIDDDTKLKIVKVVDLESKAVIRQIPTEDVVEIARAIDKLQGLLIRDKA</sequence>
<dbReference type="RefSeq" id="WP_144280297.1">
    <property type="nucleotide sequence ID" value="NZ_CP041730.1"/>
</dbReference>
<name>A0A516SL81_9NEIS</name>
<accession>A0A516SL81</accession>
<keyword evidence="2" id="KW-0969">Cilium</keyword>
<keyword evidence="3" id="KW-1185">Reference proteome</keyword>
<protein>
    <submittedName>
        <fullName evidence="2">Flagellar protein FlaG</fullName>
    </submittedName>
</protein>
<gene>
    <name evidence="2" type="ORF">FNU76_22580</name>
</gene>
<proteinExistence type="predicted"/>
<evidence type="ECO:0000256" key="1">
    <source>
        <dbReference type="SAM" id="MobiDB-lite"/>
    </source>
</evidence>
<dbReference type="SUPFAM" id="SSF160214">
    <property type="entry name" value="FlaG-like"/>
    <property type="match status" value="1"/>
</dbReference>
<dbReference type="InterPro" id="IPR035924">
    <property type="entry name" value="FlaG-like_sf"/>
</dbReference>
<dbReference type="AlphaFoldDB" id="A0A516SL81"/>